<feature type="region of interest" description="Disordered" evidence="1">
    <location>
        <begin position="246"/>
        <end position="274"/>
    </location>
</feature>
<evidence type="ECO:0000256" key="1">
    <source>
        <dbReference type="SAM" id="MobiDB-lite"/>
    </source>
</evidence>
<feature type="compositionally biased region" description="Basic and acidic residues" evidence="1">
    <location>
        <begin position="113"/>
        <end position="126"/>
    </location>
</feature>
<comment type="caution">
    <text evidence="2">The sequence shown here is derived from an EMBL/GenBank/DDBJ whole genome shotgun (WGS) entry which is preliminary data.</text>
</comment>
<dbReference type="EMBL" id="AFQF01003497">
    <property type="protein sequence ID" value="EGU75320.1"/>
    <property type="molecule type" value="Genomic_DNA"/>
</dbReference>
<feature type="region of interest" description="Disordered" evidence="1">
    <location>
        <begin position="289"/>
        <end position="343"/>
    </location>
</feature>
<dbReference type="AlphaFoldDB" id="F9G683"/>
<sequence length="343" mass="38718">MIIFDDPHFEHSDPINRARINVQQQPQLPYKSATNTIRVKRQDWPTTTGSQSGLHKGNMGLPIGQTIWCFLPKNIGIRAKAHPFSLANRLTSVSNSQAAAQMRRSLLEFRRLGQVADKRPEPKTHSVSELSFQDRSQTASETPSRPMSRSFSERRMLRPFKSPSSVHERSHRAVPQRNSDPGSTVETVPKNARPEHITNPKSRTRPILDEIVRHKERRLWRFGLFPALICSDLLNLISRRRISTQAPRLKPPPYHQELKATSTSSSYPRAVSQENSDLDFTVKTYLEDRKLRRAQDSPITNVKNSGRNGPPPGSVSNAFPYGHSQRSANSIPANVDVPAHSPN</sequence>
<feature type="compositionally biased region" description="Polar residues" evidence="1">
    <location>
        <begin position="297"/>
        <end position="307"/>
    </location>
</feature>
<feature type="compositionally biased region" description="Polar residues" evidence="1">
    <location>
        <begin position="176"/>
        <end position="186"/>
    </location>
</feature>
<protein>
    <submittedName>
        <fullName evidence="2">Uncharacterized protein</fullName>
    </submittedName>
</protein>
<accession>F9G683</accession>
<reference evidence="2" key="1">
    <citation type="journal article" date="2012" name="Mol. Plant Microbe Interact.">
        <title>A highly conserved effector in Fusarium oxysporum is required for full virulence on Arabidopsis.</title>
        <authorList>
            <person name="Thatcher L.F."/>
            <person name="Gardiner D.M."/>
            <person name="Kazan K."/>
            <person name="Manners J."/>
        </authorList>
    </citation>
    <scope>NUCLEOTIDE SEQUENCE [LARGE SCALE GENOMIC DNA]</scope>
    <source>
        <strain evidence="2">Fo5176</strain>
    </source>
</reference>
<proteinExistence type="predicted"/>
<gene>
    <name evidence="2" type="ORF">FOXB_14165</name>
</gene>
<feature type="compositionally biased region" description="Polar residues" evidence="1">
    <location>
        <begin position="127"/>
        <end position="150"/>
    </location>
</feature>
<organism evidence="2">
    <name type="scientific">Fusarium oxysporum (strain Fo5176)</name>
    <name type="common">Fusarium vascular wilt</name>
    <dbReference type="NCBI Taxonomy" id="660025"/>
    <lineage>
        <taxon>Eukaryota</taxon>
        <taxon>Fungi</taxon>
        <taxon>Dikarya</taxon>
        <taxon>Ascomycota</taxon>
        <taxon>Pezizomycotina</taxon>
        <taxon>Sordariomycetes</taxon>
        <taxon>Hypocreomycetidae</taxon>
        <taxon>Hypocreales</taxon>
        <taxon>Nectriaceae</taxon>
        <taxon>Fusarium</taxon>
        <taxon>Fusarium oxysporum species complex</taxon>
    </lineage>
</organism>
<feature type="compositionally biased region" description="Polar residues" evidence="1">
    <location>
        <begin position="259"/>
        <end position="274"/>
    </location>
</feature>
<name>F9G683_FUSOF</name>
<evidence type="ECO:0000313" key="2">
    <source>
        <dbReference type="EMBL" id="EGU75320.1"/>
    </source>
</evidence>
<feature type="region of interest" description="Disordered" evidence="1">
    <location>
        <begin position="113"/>
        <end position="201"/>
    </location>
</feature>